<dbReference type="EMBL" id="CADCTB010000090">
    <property type="protein sequence ID" value="CAA9234519.1"/>
    <property type="molecule type" value="Genomic_DNA"/>
</dbReference>
<evidence type="ECO:0000313" key="2">
    <source>
        <dbReference type="EMBL" id="CAA9234519.1"/>
    </source>
</evidence>
<organism evidence="2">
    <name type="scientific">uncultured Acidimicrobiales bacterium</name>
    <dbReference type="NCBI Taxonomy" id="310071"/>
    <lineage>
        <taxon>Bacteria</taxon>
        <taxon>Bacillati</taxon>
        <taxon>Actinomycetota</taxon>
        <taxon>Acidimicrobiia</taxon>
        <taxon>Acidimicrobiales</taxon>
        <taxon>environmental samples</taxon>
    </lineage>
</organism>
<reference evidence="2" key="1">
    <citation type="submission" date="2020-02" db="EMBL/GenBank/DDBJ databases">
        <authorList>
            <person name="Meier V. D."/>
        </authorList>
    </citation>
    <scope>NUCLEOTIDE SEQUENCE</scope>
    <source>
        <strain evidence="2">AVDCRST_MAG10</strain>
    </source>
</reference>
<feature type="non-terminal residue" evidence="2">
    <location>
        <position position="1"/>
    </location>
</feature>
<feature type="region of interest" description="Disordered" evidence="1">
    <location>
        <begin position="1"/>
        <end position="30"/>
    </location>
</feature>
<dbReference type="AlphaFoldDB" id="A0A6J4HVE2"/>
<accession>A0A6J4HVE2</accession>
<sequence length="30" mass="3142">WLNESRSPAPASPSTTRRSRSAPASGDRSG</sequence>
<name>A0A6J4HVE2_9ACTN</name>
<gene>
    <name evidence="2" type="ORF">AVDCRST_MAG10-1345</name>
</gene>
<proteinExistence type="predicted"/>
<feature type="non-terminal residue" evidence="2">
    <location>
        <position position="30"/>
    </location>
</feature>
<protein>
    <submittedName>
        <fullName evidence="2">Uncharacterized protein</fullName>
    </submittedName>
</protein>
<evidence type="ECO:0000256" key="1">
    <source>
        <dbReference type="SAM" id="MobiDB-lite"/>
    </source>
</evidence>